<dbReference type="EMBL" id="JAVALS010000002">
    <property type="protein sequence ID" value="MDP5226466.1"/>
    <property type="molecule type" value="Genomic_DNA"/>
</dbReference>
<dbReference type="SUPFAM" id="SSF50129">
    <property type="entry name" value="GroES-like"/>
    <property type="match status" value="1"/>
</dbReference>
<proteinExistence type="predicted"/>
<name>A0ABT9ILK2_9MICC</name>
<dbReference type="InterPro" id="IPR051603">
    <property type="entry name" value="Zinc-ADH_QOR/CCCR"/>
</dbReference>
<reference evidence="3 4" key="1">
    <citation type="submission" date="2023-08" db="EMBL/GenBank/DDBJ databases">
        <title>Arthrobacter horti sp. nov., isolated from forest soil.</title>
        <authorList>
            <person name="Park M."/>
        </authorList>
    </citation>
    <scope>NUCLEOTIDE SEQUENCE [LARGE SCALE GENOMIC DNA]</scope>
    <source>
        <strain evidence="3 4">YJM1</strain>
    </source>
</reference>
<feature type="domain" description="Enoyl reductase (ER)" evidence="2">
    <location>
        <begin position="11"/>
        <end position="302"/>
    </location>
</feature>
<dbReference type="CDD" id="cd05289">
    <property type="entry name" value="MDR_like_2"/>
    <property type="match status" value="1"/>
</dbReference>
<comment type="caution">
    <text evidence="3">The sequence shown here is derived from an EMBL/GenBank/DDBJ whole genome shotgun (WGS) entry which is preliminary data.</text>
</comment>
<evidence type="ECO:0000313" key="4">
    <source>
        <dbReference type="Proteomes" id="UP001232725"/>
    </source>
</evidence>
<keyword evidence="4" id="KW-1185">Reference proteome</keyword>
<keyword evidence="1" id="KW-0521">NADP</keyword>
<dbReference type="Pfam" id="PF08240">
    <property type="entry name" value="ADH_N"/>
    <property type="match status" value="1"/>
</dbReference>
<dbReference type="EC" id="1.-.-.-" evidence="3"/>
<dbReference type="PANTHER" id="PTHR44154">
    <property type="entry name" value="QUINONE OXIDOREDUCTASE"/>
    <property type="match status" value="1"/>
</dbReference>
<dbReference type="SUPFAM" id="SSF51735">
    <property type="entry name" value="NAD(P)-binding Rossmann-fold domains"/>
    <property type="match status" value="1"/>
</dbReference>
<keyword evidence="3" id="KW-0560">Oxidoreductase</keyword>
<evidence type="ECO:0000259" key="2">
    <source>
        <dbReference type="SMART" id="SM00829"/>
    </source>
</evidence>
<evidence type="ECO:0000313" key="3">
    <source>
        <dbReference type="EMBL" id="MDP5226466.1"/>
    </source>
</evidence>
<dbReference type="PANTHER" id="PTHR44154:SF1">
    <property type="entry name" value="QUINONE OXIDOREDUCTASE"/>
    <property type="match status" value="1"/>
</dbReference>
<dbReference type="RefSeq" id="WP_305995514.1">
    <property type="nucleotide sequence ID" value="NZ_JAVALS010000002.1"/>
</dbReference>
<dbReference type="Proteomes" id="UP001232725">
    <property type="component" value="Unassembled WGS sequence"/>
</dbReference>
<gene>
    <name evidence="3" type="ORF">Q9R02_04780</name>
</gene>
<organism evidence="3 4">
    <name type="scientific">Arthrobacter horti</name>
    <dbReference type="NCBI Taxonomy" id="3068273"/>
    <lineage>
        <taxon>Bacteria</taxon>
        <taxon>Bacillati</taxon>
        <taxon>Actinomycetota</taxon>
        <taxon>Actinomycetes</taxon>
        <taxon>Micrococcales</taxon>
        <taxon>Micrococcaceae</taxon>
        <taxon>Arthrobacter</taxon>
    </lineage>
</organism>
<dbReference type="InterPro" id="IPR020843">
    <property type="entry name" value="ER"/>
</dbReference>
<dbReference type="Pfam" id="PF13602">
    <property type="entry name" value="ADH_zinc_N_2"/>
    <property type="match status" value="1"/>
</dbReference>
<sequence>MQKAITYSSFGDSSVLTLSEIPVAEPGPGQVRVQVHYSGVNPVDWKMRQGYLSGGQPLAAPQITGMDMAGIVDAVGPGVAGFAPGDRVAGLVAEGTAAEYVVAYAAALAPLPDSVTLASGASVGVTGTTAVRALGQAGVAAGESILVDGGAGGVGIVLTQLALARGIRVVATASERNHDHLRALGVTPVAHGDGWEERALQANGGSFNAAFDLVTGGKLDSMTALTGSAAKVVTLVDPAVAEAGGVLVTGLEPGFDGALREVVAALAEGGLSVPVQQIFPLAEADAAQDLSAEGHVRGKLLLAVAA</sequence>
<dbReference type="InterPro" id="IPR013154">
    <property type="entry name" value="ADH-like_N"/>
</dbReference>
<evidence type="ECO:0000256" key="1">
    <source>
        <dbReference type="ARBA" id="ARBA00022857"/>
    </source>
</evidence>
<dbReference type="Gene3D" id="3.40.50.720">
    <property type="entry name" value="NAD(P)-binding Rossmann-like Domain"/>
    <property type="match status" value="1"/>
</dbReference>
<dbReference type="InterPro" id="IPR011032">
    <property type="entry name" value="GroES-like_sf"/>
</dbReference>
<dbReference type="GO" id="GO:0016491">
    <property type="term" value="F:oxidoreductase activity"/>
    <property type="evidence" value="ECO:0007669"/>
    <property type="project" value="UniProtKB-KW"/>
</dbReference>
<dbReference type="SMART" id="SM00829">
    <property type="entry name" value="PKS_ER"/>
    <property type="match status" value="1"/>
</dbReference>
<protein>
    <submittedName>
        <fullName evidence="3">NADP-dependent oxidoreductase</fullName>
        <ecNumber evidence="3">1.-.-.-</ecNumber>
    </submittedName>
</protein>
<accession>A0ABT9ILK2</accession>
<dbReference type="InterPro" id="IPR036291">
    <property type="entry name" value="NAD(P)-bd_dom_sf"/>
</dbReference>
<dbReference type="Gene3D" id="3.90.180.10">
    <property type="entry name" value="Medium-chain alcohol dehydrogenases, catalytic domain"/>
    <property type="match status" value="1"/>
</dbReference>